<dbReference type="InterPro" id="IPR025420">
    <property type="entry name" value="DUF4143"/>
</dbReference>
<dbReference type="InterPro" id="IPR027417">
    <property type="entry name" value="P-loop_NTPase"/>
</dbReference>
<organism evidence="3 4">
    <name type="scientific">Orrella daihaiensis</name>
    <dbReference type="NCBI Taxonomy" id="2782176"/>
    <lineage>
        <taxon>Bacteria</taxon>
        <taxon>Pseudomonadati</taxon>
        <taxon>Pseudomonadota</taxon>
        <taxon>Betaproteobacteria</taxon>
        <taxon>Burkholderiales</taxon>
        <taxon>Alcaligenaceae</taxon>
        <taxon>Orrella</taxon>
    </lineage>
</organism>
<keyword evidence="4" id="KW-1185">Reference proteome</keyword>
<dbReference type="Proteomes" id="UP000831607">
    <property type="component" value="Chromosome"/>
</dbReference>
<keyword evidence="3" id="KW-0067">ATP-binding</keyword>
<dbReference type="InterPro" id="IPR041682">
    <property type="entry name" value="AAA_14"/>
</dbReference>
<proteinExistence type="predicted"/>
<name>A0ABY4AJ05_9BURK</name>
<dbReference type="RefSeq" id="WP_243478550.1">
    <property type="nucleotide sequence ID" value="NZ_CP063982.1"/>
</dbReference>
<dbReference type="PANTHER" id="PTHR43566:SF2">
    <property type="entry name" value="DUF4143 DOMAIN-CONTAINING PROTEIN"/>
    <property type="match status" value="1"/>
</dbReference>
<feature type="domain" description="DUF4143" evidence="2">
    <location>
        <begin position="175"/>
        <end position="333"/>
    </location>
</feature>
<protein>
    <submittedName>
        <fullName evidence="3">ATP-binding protein</fullName>
    </submittedName>
</protein>
<dbReference type="Pfam" id="PF13173">
    <property type="entry name" value="AAA_14"/>
    <property type="match status" value="1"/>
</dbReference>
<evidence type="ECO:0000259" key="2">
    <source>
        <dbReference type="Pfam" id="PF13635"/>
    </source>
</evidence>
<evidence type="ECO:0000259" key="1">
    <source>
        <dbReference type="Pfam" id="PF13173"/>
    </source>
</evidence>
<dbReference type="GO" id="GO:0005524">
    <property type="term" value="F:ATP binding"/>
    <property type="evidence" value="ECO:0007669"/>
    <property type="project" value="UniProtKB-KW"/>
</dbReference>
<accession>A0ABY4AJ05</accession>
<dbReference type="Pfam" id="PF13635">
    <property type="entry name" value="DUF4143"/>
    <property type="match status" value="1"/>
</dbReference>
<feature type="domain" description="AAA" evidence="1">
    <location>
        <begin position="18"/>
        <end position="133"/>
    </location>
</feature>
<keyword evidence="3" id="KW-0547">Nucleotide-binding</keyword>
<dbReference type="PANTHER" id="PTHR43566">
    <property type="entry name" value="CONSERVED PROTEIN"/>
    <property type="match status" value="1"/>
</dbReference>
<evidence type="ECO:0000313" key="4">
    <source>
        <dbReference type="Proteomes" id="UP000831607"/>
    </source>
</evidence>
<dbReference type="InterPro" id="IPR011335">
    <property type="entry name" value="Restrct_endonuc-II-like"/>
</dbReference>
<reference evidence="3 4" key="1">
    <citation type="submission" date="2020-11" db="EMBL/GenBank/DDBJ databases">
        <title>Algicoccus daihaiensis sp.nov., isolated from Daihai Lake in Inner Mongolia.</title>
        <authorList>
            <person name="Kai J."/>
        </authorList>
    </citation>
    <scope>NUCLEOTIDE SEQUENCE [LARGE SCALE GENOMIC DNA]</scope>
    <source>
        <strain evidence="4">f23</strain>
    </source>
</reference>
<sequence>MIPRHLQTELKTQLSEYPIVTVLGPRQAGKTTLTRAVLPEYAYVSLENPDMRQLATEDPRAFLKQYPNRVILDEIQRAPELLSYIQGIVDENRTNGQFVLTGSHQLQLRESISQSLAGRTGVLHLLPLTIAELSEAGIYLDDVYHYLFQGFLPRVYDQNQRPHIAYGNYFQTYVERDVRQLIKLKDVVLFEKFMKLLAGRVGQIINYQSLANDTGVDGMTIKSWLSILEASYVVFRLPPYFENFGKRIIKTPKIYFTDTGLLCYLLGIERVEQLSRDPLIGNVFENLVILEALKTRYNAGLSANLYFYRDNQGHEIDLLCPRGHELLGVEIKSASTWNSSFKKALEIFNQKVHPLSKRTVVYNGQTIDFSDGSTARSYKEMAMVVDSSGR</sequence>
<dbReference type="SUPFAM" id="SSF52980">
    <property type="entry name" value="Restriction endonuclease-like"/>
    <property type="match status" value="1"/>
</dbReference>
<dbReference type="EMBL" id="CP063982">
    <property type="protein sequence ID" value="UOD50154.1"/>
    <property type="molecule type" value="Genomic_DNA"/>
</dbReference>
<gene>
    <name evidence="3" type="ORF">DHf2319_12030</name>
</gene>
<dbReference type="SUPFAM" id="SSF52540">
    <property type="entry name" value="P-loop containing nucleoside triphosphate hydrolases"/>
    <property type="match status" value="1"/>
</dbReference>
<evidence type="ECO:0000313" key="3">
    <source>
        <dbReference type="EMBL" id="UOD50154.1"/>
    </source>
</evidence>